<dbReference type="InterPro" id="IPR009729">
    <property type="entry name" value="Gal-3-0_sulfotransfrase"/>
</dbReference>
<keyword evidence="3 10" id="KW-0808">Transferase</keyword>
<dbReference type="AlphaFoldDB" id="A0A2R5LI73"/>
<dbReference type="PANTHER" id="PTHR14647:SF87">
    <property type="entry name" value="PUTATIVE-RELATED"/>
    <property type="match status" value="1"/>
</dbReference>
<evidence type="ECO:0000256" key="8">
    <source>
        <dbReference type="ARBA" id="ARBA00023136"/>
    </source>
</evidence>
<dbReference type="SUPFAM" id="SSF52540">
    <property type="entry name" value="P-loop containing nucleoside triphosphate hydrolases"/>
    <property type="match status" value="1"/>
</dbReference>
<dbReference type="EMBL" id="GGLE01004989">
    <property type="protein sequence ID" value="MBY09115.1"/>
    <property type="molecule type" value="Transcribed_RNA"/>
</dbReference>
<reference evidence="10" key="1">
    <citation type="submission" date="2018-03" db="EMBL/GenBank/DDBJ databases">
        <title>The relapsing fever spirochete Borrelia turicatae persists in the highly oxidative environment of its soft-bodied tick vector.</title>
        <authorList>
            <person name="Bourret T.J."/>
            <person name="Boyle W.K."/>
            <person name="Valenzuela J.G."/>
            <person name="Oliveira F."/>
            <person name="Lopez J.E."/>
        </authorList>
    </citation>
    <scope>NUCLEOTIDE SEQUENCE</scope>
    <source>
        <strain evidence="10">Kansas strain/isolate</strain>
        <tissue evidence="10">Salivary glands</tissue>
    </source>
</reference>
<evidence type="ECO:0000256" key="9">
    <source>
        <dbReference type="ARBA" id="ARBA00023180"/>
    </source>
</evidence>
<evidence type="ECO:0000256" key="1">
    <source>
        <dbReference type="ARBA" id="ARBA00004323"/>
    </source>
</evidence>
<keyword evidence="7" id="KW-0333">Golgi apparatus</keyword>
<protein>
    <submittedName>
        <fullName evidence="10">Putative galactosylceramide sulfotransferase</fullName>
    </submittedName>
</protein>
<keyword evidence="5" id="KW-0735">Signal-anchor</keyword>
<evidence type="ECO:0000313" key="10">
    <source>
        <dbReference type="EMBL" id="MBY09115.1"/>
    </source>
</evidence>
<dbReference type="GO" id="GO:0009247">
    <property type="term" value="P:glycolipid biosynthetic process"/>
    <property type="evidence" value="ECO:0007669"/>
    <property type="project" value="InterPro"/>
</dbReference>
<accession>A0A2R5LI73</accession>
<evidence type="ECO:0000256" key="7">
    <source>
        <dbReference type="ARBA" id="ARBA00023034"/>
    </source>
</evidence>
<keyword evidence="6" id="KW-1133">Transmembrane helix</keyword>
<dbReference type="Pfam" id="PF06990">
    <property type="entry name" value="Gal-3-0_sulfotr"/>
    <property type="match status" value="1"/>
</dbReference>
<dbReference type="PANTHER" id="PTHR14647">
    <property type="entry name" value="GALACTOSE-3-O-SULFOTRANSFERASE"/>
    <property type="match status" value="1"/>
</dbReference>
<dbReference type="GO" id="GO:0000139">
    <property type="term" value="C:Golgi membrane"/>
    <property type="evidence" value="ECO:0007669"/>
    <property type="project" value="UniProtKB-SubCell"/>
</dbReference>
<evidence type="ECO:0000256" key="6">
    <source>
        <dbReference type="ARBA" id="ARBA00022989"/>
    </source>
</evidence>
<keyword evidence="8" id="KW-0472">Membrane</keyword>
<comment type="subcellular location">
    <subcellularLocation>
        <location evidence="1">Golgi apparatus membrane</location>
        <topology evidence="1">Single-pass type II membrane protein</topology>
    </subcellularLocation>
</comment>
<evidence type="ECO:0000256" key="2">
    <source>
        <dbReference type="ARBA" id="ARBA00008124"/>
    </source>
</evidence>
<evidence type="ECO:0000256" key="4">
    <source>
        <dbReference type="ARBA" id="ARBA00022692"/>
    </source>
</evidence>
<organism evidence="10">
    <name type="scientific">Ornithodoros turicata</name>
    <dbReference type="NCBI Taxonomy" id="34597"/>
    <lineage>
        <taxon>Eukaryota</taxon>
        <taxon>Metazoa</taxon>
        <taxon>Ecdysozoa</taxon>
        <taxon>Arthropoda</taxon>
        <taxon>Chelicerata</taxon>
        <taxon>Arachnida</taxon>
        <taxon>Acari</taxon>
        <taxon>Parasitiformes</taxon>
        <taxon>Ixodida</taxon>
        <taxon>Ixodoidea</taxon>
        <taxon>Argasidae</taxon>
        <taxon>Ornithodorinae</taxon>
        <taxon>Ornithodoros</taxon>
    </lineage>
</organism>
<evidence type="ECO:0000256" key="3">
    <source>
        <dbReference type="ARBA" id="ARBA00022679"/>
    </source>
</evidence>
<dbReference type="Gene3D" id="3.40.50.300">
    <property type="entry name" value="P-loop containing nucleotide triphosphate hydrolases"/>
    <property type="match status" value="1"/>
</dbReference>
<name>A0A2R5LI73_9ACAR</name>
<sequence>MIPSYMTPSWGFNIFCHHTRFNIDESSQLMPPETVFITILRDPASLFESLYAYYDMLNHTGLTLEDFLKSDRKRTWLDRHRYVARFGRNQMLFDLGYDASRFKNASNLEDAIREVDRNFHLVLIAELFDESLILMRDLLCWDTQDVVYFHHNQRKQKVPVSDMKLRMKMLAYNAADHALYRYFRQKLENMIEKYGRERMRQEVDGLQLWKNLLYSHCVEKLDSGTSAAFETRAYSDDVYSIVLREGIGNRVCLDMARAELPYTNKLRAKQKNLAQCAHPFCNAFR</sequence>
<dbReference type="InterPro" id="IPR027417">
    <property type="entry name" value="P-loop_NTPase"/>
</dbReference>
<proteinExistence type="inferred from homology"/>
<evidence type="ECO:0000256" key="5">
    <source>
        <dbReference type="ARBA" id="ARBA00022968"/>
    </source>
</evidence>
<keyword evidence="9" id="KW-0325">Glycoprotein</keyword>
<comment type="similarity">
    <text evidence="2">Belongs to the galactose-3-O-sulfotransferase family.</text>
</comment>
<dbReference type="GO" id="GO:0001733">
    <property type="term" value="F:galactosylceramide sulfotransferase activity"/>
    <property type="evidence" value="ECO:0007669"/>
    <property type="project" value="InterPro"/>
</dbReference>
<keyword evidence="4" id="KW-0812">Transmembrane</keyword>